<comment type="caution">
    <text evidence="1">The sequence shown here is derived from an EMBL/GenBank/DDBJ whole genome shotgun (WGS) entry which is preliminary data.</text>
</comment>
<evidence type="ECO:0000313" key="2">
    <source>
        <dbReference type="Proteomes" id="UP000276829"/>
    </source>
</evidence>
<proteinExistence type="predicted"/>
<dbReference type="RefSeq" id="WP_129429982.1">
    <property type="nucleotide sequence ID" value="NZ_RBON01000316.1"/>
</dbReference>
<name>A0A3M3FJ19_PSESG</name>
<sequence length="99" mass="10993">MRLQILKRLFQEGIPMAASVITDPDTPGNWLLRITKTRTGDHELVTVAEKSDQVKRYVRYGAAVMDAHRIGFRELTIAMPDDMEPNGAFGSPAAARATH</sequence>
<gene>
    <name evidence="1" type="ORF">ALQ73_200080</name>
</gene>
<evidence type="ECO:0000313" key="1">
    <source>
        <dbReference type="EMBL" id="RMM61891.1"/>
    </source>
</evidence>
<dbReference type="Proteomes" id="UP000276829">
    <property type="component" value="Unassembled WGS sequence"/>
</dbReference>
<reference evidence="1 2" key="1">
    <citation type="submission" date="2018-08" db="EMBL/GenBank/DDBJ databases">
        <title>Recombination of ecologically and evolutionarily significant loci maintains genetic cohesion in the Pseudomonas syringae species complex.</title>
        <authorList>
            <person name="Dillon M."/>
            <person name="Thakur S."/>
            <person name="Almeida R.N.D."/>
            <person name="Weir B.S."/>
            <person name="Guttman D.S."/>
        </authorList>
    </citation>
    <scope>NUCLEOTIDE SEQUENCE [LARGE SCALE GENOMIC DNA]</scope>
    <source>
        <strain evidence="1 2">ICMP 4324</strain>
    </source>
</reference>
<dbReference type="AlphaFoldDB" id="A0A3M3FJ19"/>
<organism evidence="1 2">
    <name type="scientific">Pseudomonas savastanoi pv. glycinea</name>
    <name type="common">Pseudomonas syringae pv. glycinea</name>
    <dbReference type="NCBI Taxonomy" id="318"/>
    <lineage>
        <taxon>Bacteria</taxon>
        <taxon>Pseudomonadati</taxon>
        <taxon>Pseudomonadota</taxon>
        <taxon>Gammaproteobacteria</taxon>
        <taxon>Pseudomonadales</taxon>
        <taxon>Pseudomonadaceae</taxon>
        <taxon>Pseudomonas</taxon>
    </lineage>
</organism>
<dbReference type="EMBL" id="RBON01000316">
    <property type="protein sequence ID" value="RMM61891.1"/>
    <property type="molecule type" value="Genomic_DNA"/>
</dbReference>
<protein>
    <submittedName>
        <fullName evidence="1">Uncharacterized protein</fullName>
    </submittedName>
</protein>
<accession>A0A3M3FJ19</accession>